<name>A0A3M0CGK3_9PROT</name>
<dbReference type="InterPro" id="IPR051052">
    <property type="entry name" value="Diverse_substrate_MTase"/>
</dbReference>
<proteinExistence type="inferred from homology"/>
<dbReference type="GO" id="GO:0008757">
    <property type="term" value="F:S-adenosylmethionine-dependent methyltransferase activity"/>
    <property type="evidence" value="ECO:0007669"/>
    <property type="project" value="InterPro"/>
</dbReference>
<evidence type="ECO:0000313" key="7">
    <source>
        <dbReference type="Proteomes" id="UP000271227"/>
    </source>
</evidence>
<dbReference type="OrthoDB" id="9797252at2"/>
<comment type="similarity">
    <text evidence="1">Belongs to the methyltransferase superfamily.</text>
</comment>
<dbReference type="EMBL" id="REFR01000010">
    <property type="protein sequence ID" value="RMB08738.1"/>
    <property type="molecule type" value="Genomic_DNA"/>
</dbReference>
<sequence length="255" mass="28199">MTVKTPSRKGQGDHWTDGGQDYSAYRPTYPAALADALAALAPETGLAVDAGCGTGQLSTLLAGRFDRVIATDISGDQIANATAAKGVTYHVAPAEQIPAGAQDVDLITVAQAAHWLDLDAFYGEAKRVARPGAVMALISYGVLTIDGPLQQRFQDFYWRDLKDFWPPERRHVETGYADLYFPFEPIAPPSLHIERDWDLRTFLGYLDTWSAVKAAYRADRSKPVADFHAAAHEMWPDEDARQRITWPLNLRLGRL</sequence>
<keyword evidence="3 6" id="KW-0808">Transferase</keyword>
<dbReference type="SUPFAM" id="SSF53335">
    <property type="entry name" value="S-adenosyl-L-methionine-dependent methyltransferases"/>
    <property type="match status" value="1"/>
</dbReference>
<dbReference type="Proteomes" id="UP000271227">
    <property type="component" value="Unassembled WGS sequence"/>
</dbReference>
<evidence type="ECO:0000256" key="3">
    <source>
        <dbReference type="ARBA" id="ARBA00022679"/>
    </source>
</evidence>
<dbReference type="InParanoid" id="A0A3M0CGK3"/>
<organism evidence="6 7">
    <name type="scientific">Eilatimonas milleporae</name>
    <dbReference type="NCBI Taxonomy" id="911205"/>
    <lineage>
        <taxon>Bacteria</taxon>
        <taxon>Pseudomonadati</taxon>
        <taxon>Pseudomonadota</taxon>
        <taxon>Alphaproteobacteria</taxon>
        <taxon>Kordiimonadales</taxon>
        <taxon>Kordiimonadaceae</taxon>
        <taxon>Eilatimonas</taxon>
    </lineage>
</organism>
<evidence type="ECO:0000256" key="2">
    <source>
        <dbReference type="ARBA" id="ARBA00022603"/>
    </source>
</evidence>
<dbReference type="PANTHER" id="PTHR44942:SF4">
    <property type="entry name" value="METHYLTRANSFERASE TYPE 11 DOMAIN-CONTAINING PROTEIN"/>
    <property type="match status" value="1"/>
</dbReference>
<feature type="region of interest" description="Disordered" evidence="4">
    <location>
        <begin position="1"/>
        <end position="21"/>
    </location>
</feature>
<reference evidence="6 7" key="1">
    <citation type="submission" date="2018-10" db="EMBL/GenBank/DDBJ databases">
        <title>Genomic Encyclopedia of Archaeal and Bacterial Type Strains, Phase II (KMG-II): from individual species to whole genera.</title>
        <authorList>
            <person name="Goeker M."/>
        </authorList>
    </citation>
    <scope>NUCLEOTIDE SEQUENCE [LARGE SCALE GENOMIC DNA]</scope>
    <source>
        <strain evidence="6 7">DSM 25217</strain>
    </source>
</reference>
<dbReference type="CDD" id="cd02440">
    <property type="entry name" value="AdoMet_MTases"/>
    <property type="match status" value="1"/>
</dbReference>
<accession>A0A3M0CGK3</accession>
<dbReference type="PANTHER" id="PTHR44942">
    <property type="entry name" value="METHYLTRANSF_11 DOMAIN-CONTAINING PROTEIN"/>
    <property type="match status" value="1"/>
</dbReference>
<evidence type="ECO:0000313" key="6">
    <source>
        <dbReference type="EMBL" id="RMB08738.1"/>
    </source>
</evidence>
<evidence type="ECO:0000259" key="5">
    <source>
        <dbReference type="Pfam" id="PF08241"/>
    </source>
</evidence>
<feature type="domain" description="Methyltransferase type 11" evidence="5">
    <location>
        <begin position="48"/>
        <end position="136"/>
    </location>
</feature>
<gene>
    <name evidence="6" type="ORF">BXY39_1377</name>
</gene>
<dbReference type="InterPro" id="IPR013216">
    <property type="entry name" value="Methyltransf_11"/>
</dbReference>
<comment type="caution">
    <text evidence="6">The sequence shown here is derived from an EMBL/GenBank/DDBJ whole genome shotgun (WGS) entry which is preliminary data.</text>
</comment>
<evidence type="ECO:0000256" key="1">
    <source>
        <dbReference type="ARBA" id="ARBA00008361"/>
    </source>
</evidence>
<keyword evidence="7" id="KW-1185">Reference proteome</keyword>
<dbReference type="AlphaFoldDB" id="A0A3M0CGK3"/>
<dbReference type="GO" id="GO:0032259">
    <property type="term" value="P:methylation"/>
    <property type="evidence" value="ECO:0007669"/>
    <property type="project" value="UniProtKB-KW"/>
</dbReference>
<keyword evidence="2 6" id="KW-0489">Methyltransferase</keyword>
<dbReference type="Gene3D" id="3.40.50.150">
    <property type="entry name" value="Vaccinia Virus protein VP39"/>
    <property type="match status" value="1"/>
</dbReference>
<dbReference type="RefSeq" id="WP_121938073.1">
    <property type="nucleotide sequence ID" value="NZ_REFR01000010.1"/>
</dbReference>
<dbReference type="InterPro" id="IPR029063">
    <property type="entry name" value="SAM-dependent_MTases_sf"/>
</dbReference>
<evidence type="ECO:0000256" key="4">
    <source>
        <dbReference type="SAM" id="MobiDB-lite"/>
    </source>
</evidence>
<dbReference type="Pfam" id="PF08241">
    <property type="entry name" value="Methyltransf_11"/>
    <property type="match status" value="1"/>
</dbReference>
<protein>
    <submittedName>
        <fullName evidence="6">Methyltransferase family protein</fullName>
    </submittedName>
</protein>